<protein>
    <recommendedName>
        <fullName evidence="4">DUF1190 domain-containing protein</fullName>
    </recommendedName>
</protein>
<name>A0A5S9MV85_9GAMM</name>
<feature type="region of interest" description="Disordered" evidence="1">
    <location>
        <begin position="176"/>
        <end position="202"/>
    </location>
</feature>
<proteinExistence type="predicted"/>
<dbReference type="Proteomes" id="UP000441399">
    <property type="component" value="Unassembled WGS sequence"/>
</dbReference>
<dbReference type="InterPro" id="IPR009576">
    <property type="entry name" value="Biofilm_formation_YgiB"/>
</dbReference>
<evidence type="ECO:0000313" key="3">
    <source>
        <dbReference type="Proteomes" id="UP000441399"/>
    </source>
</evidence>
<accession>A0A5S9MV85</accession>
<evidence type="ECO:0000256" key="1">
    <source>
        <dbReference type="SAM" id="MobiDB-lite"/>
    </source>
</evidence>
<organism evidence="2 3">
    <name type="scientific">BD1-7 clade bacterium</name>
    <dbReference type="NCBI Taxonomy" id="2029982"/>
    <lineage>
        <taxon>Bacteria</taxon>
        <taxon>Pseudomonadati</taxon>
        <taxon>Pseudomonadota</taxon>
        <taxon>Gammaproteobacteria</taxon>
        <taxon>Cellvibrionales</taxon>
        <taxon>Spongiibacteraceae</taxon>
        <taxon>BD1-7 clade</taxon>
    </lineage>
</organism>
<feature type="compositionally biased region" description="Low complexity" evidence="1">
    <location>
        <begin position="182"/>
        <end position="202"/>
    </location>
</feature>
<reference evidence="2 3" key="1">
    <citation type="submission" date="2019-11" db="EMBL/GenBank/DDBJ databases">
        <authorList>
            <person name="Holert J."/>
        </authorList>
    </citation>
    <scope>NUCLEOTIDE SEQUENCE [LARGE SCALE GENOMIC DNA]</scope>
    <source>
        <strain evidence="2">SB11_3</strain>
    </source>
</reference>
<dbReference type="Pfam" id="PF06693">
    <property type="entry name" value="DUF1190"/>
    <property type="match status" value="1"/>
</dbReference>
<evidence type="ECO:0000313" key="2">
    <source>
        <dbReference type="EMBL" id="CAA0079372.1"/>
    </source>
</evidence>
<evidence type="ECO:0008006" key="4">
    <source>
        <dbReference type="Google" id="ProtNLM"/>
    </source>
</evidence>
<keyword evidence="3" id="KW-1185">Reference proteome</keyword>
<sequence length="202" mass="22158">MTMKRSKSINLQRMRKTATPLATGVAATTLVACGGGQEAEVFANVDQCTDAYPELRSQCETAYEKALQQAADSGPKYSSMYDCSADFGNDNCRSYQHGSSNWFIPAMGGFLFAQAIDNRRHYYSSPVYTSYSRYSPYYGRWTTVDGHDYGRARYGSRVRVGNDAFKPKPKVTRTISRGGFGSSVSAKSSWGGSRSARSGWGG</sequence>
<dbReference type="EMBL" id="CACSIO010000001">
    <property type="protein sequence ID" value="CAA0079372.1"/>
    <property type="molecule type" value="Genomic_DNA"/>
</dbReference>
<dbReference type="PROSITE" id="PS51257">
    <property type="entry name" value="PROKAR_LIPOPROTEIN"/>
    <property type="match status" value="1"/>
</dbReference>
<dbReference type="AlphaFoldDB" id="A0A5S9MV85"/>
<gene>
    <name evidence="2" type="ORF">OPDIPICF_00098</name>
</gene>